<evidence type="ECO:0000256" key="1">
    <source>
        <dbReference type="ARBA" id="ARBA00001526"/>
    </source>
</evidence>
<accession>A0A246IV93</accession>
<evidence type="ECO:0000256" key="7">
    <source>
        <dbReference type="SAM" id="SignalP"/>
    </source>
</evidence>
<dbReference type="Gene3D" id="3.40.710.10">
    <property type="entry name" value="DD-peptidase/beta-lactamase superfamily"/>
    <property type="match status" value="1"/>
</dbReference>
<dbReference type="InterPro" id="IPR012338">
    <property type="entry name" value="Beta-lactam/transpept-like"/>
</dbReference>
<evidence type="ECO:0000256" key="4">
    <source>
        <dbReference type="ARBA" id="ARBA00022801"/>
    </source>
</evidence>
<dbReference type="GO" id="GO:0046677">
    <property type="term" value="P:response to antibiotic"/>
    <property type="evidence" value="ECO:0007669"/>
    <property type="project" value="UniProtKB-UniRule"/>
</dbReference>
<protein>
    <recommendedName>
        <fullName evidence="3 6">Beta-lactamase</fullName>
        <ecNumber evidence="3 6">3.5.2.6</ecNumber>
    </recommendedName>
</protein>
<comment type="catalytic activity">
    <reaction evidence="1 6">
        <text>a beta-lactam + H2O = a substituted beta-amino acid</text>
        <dbReference type="Rhea" id="RHEA:20401"/>
        <dbReference type="ChEBI" id="CHEBI:15377"/>
        <dbReference type="ChEBI" id="CHEBI:35627"/>
        <dbReference type="ChEBI" id="CHEBI:140347"/>
        <dbReference type="EC" id="3.5.2.6"/>
    </reaction>
</comment>
<dbReference type="InterPro" id="IPR058136">
    <property type="entry name" value="AmpC"/>
</dbReference>
<comment type="caution">
    <text evidence="9">The sequence shown here is derived from an EMBL/GenBank/DDBJ whole genome shotgun (WGS) entry which is preliminary data.</text>
</comment>
<reference evidence="9 10" key="1">
    <citation type="journal article" date="2008" name="Int. J. Syst. Evol. Microbiol.">
        <title>Description of Roseateles aquatilis sp. nov. and Roseateles terrae sp. nov., in the class Betaproteobacteria, and emended description of the genus Roseateles.</title>
        <authorList>
            <person name="Gomila M."/>
            <person name="Bowien B."/>
            <person name="Falsen E."/>
            <person name="Moore E.R."/>
            <person name="Lalucat J."/>
        </authorList>
    </citation>
    <scope>NUCLEOTIDE SEQUENCE [LARGE SCALE GENOMIC DNA]</scope>
    <source>
        <strain evidence="9 10">CCUG 48205</strain>
    </source>
</reference>
<dbReference type="PROSITE" id="PS00336">
    <property type="entry name" value="BETA_LACTAMASE_C"/>
    <property type="match status" value="1"/>
</dbReference>
<name>A0A246IV93_9BURK</name>
<dbReference type="GO" id="GO:0017001">
    <property type="term" value="P:antibiotic catabolic process"/>
    <property type="evidence" value="ECO:0007669"/>
    <property type="project" value="InterPro"/>
</dbReference>
<evidence type="ECO:0000259" key="8">
    <source>
        <dbReference type="Pfam" id="PF00144"/>
    </source>
</evidence>
<dbReference type="RefSeq" id="WP_088387924.1">
    <property type="nucleotide sequence ID" value="NZ_NIOF01000018.1"/>
</dbReference>
<dbReference type="OrthoDB" id="5377431at2"/>
<keyword evidence="4 6" id="KW-0378">Hydrolase</keyword>
<dbReference type="PANTHER" id="PTHR46825">
    <property type="entry name" value="D-ALANYL-D-ALANINE-CARBOXYPEPTIDASE/ENDOPEPTIDASE AMPH"/>
    <property type="match status" value="1"/>
</dbReference>
<dbReference type="PANTHER" id="PTHR46825:SF8">
    <property type="entry name" value="BETA-LACTAMASE-RELATED"/>
    <property type="match status" value="1"/>
</dbReference>
<dbReference type="GO" id="GO:0030288">
    <property type="term" value="C:outer membrane-bounded periplasmic space"/>
    <property type="evidence" value="ECO:0007669"/>
    <property type="project" value="InterPro"/>
</dbReference>
<feature type="signal peptide" evidence="7">
    <location>
        <begin position="1"/>
        <end position="30"/>
    </location>
</feature>
<dbReference type="Pfam" id="PF00144">
    <property type="entry name" value="Beta-lactamase"/>
    <property type="match status" value="1"/>
</dbReference>
<dbReference type="NCBIfam" id="NF033085">
    <property type="entry name" value="bla_class_C"/>
    <property type="match status" value="1"/>
</dbReference>
<dbReference type="InterPro" id="IPR001586">
    <property type="entry name" value="Beta-lactam_class-C_AS"/>
</dbReference>
<dbReference type="GO" id="GO:0008800">
    <property type="term" value="F:beta-lactamase activity"/>
    <property type="evidence" value="ECO:0007669"/>
    <property type="project" value="UniProtKB-UniRule"/>
</dbReference>
<dbReference type="SUPFAM" id="SSF56601">
    <property type="entry name" value="beta-lactamase/transpeptidase-like"/>
    <property type="match status" value="1"/>
</dbReference>
<dbReference type="EC" id="3.5.2.6" evidence="3 6"/>
<organism evidence="9 10">
    <name type="scientific">Roseateles aquatilis</name>
    <dbReference type="NCBI Taxonomy" id="431061"/>
    <lineage>
        <taxon>Bacteria</taxon>
        <taxon>Pseudomonadati</taxon>
        <taxon>Pseudomonadota</taxon>
        <taxon>Betaproteobacteria</taxon>
        <taxon>Burkholderiales</taxon>
        <taxon>Sphaerotilaceae</taxon>
        <taxon>Roseateles</taxon>
    </lineage>
</organism>
<comment type="similarity">
    <text evidence="2 6">Belongs to the class-C beta-lactamase family.</text>
</comment>
<evidence type="ECO:0000256" key="5">
    <source>
        <dbReference type="ARBA" id="ARBA00023251"/>
    </source>
</evidence>
<evidence type="ECO:0000313" key="9">
    <source>
        <dbReference type="EMBL" id="OWQ84132.1"/>
    </source>
</evidence>
<feature type="domain" description="Beta-lactamase-related" evidence="8">
    <location>
        <begin position="41"/>
        <end position="384"/>
    </location>
</feature>
<keyword evidence="5 6" id="KW-0046">Antibiotic resistance</keyword>
<dbReference type="Proteomes" id="UP000197468">
    <property type="component" value="Unassembled WGS sequence"/>
</dbReference>
<gene>
    <name evidence="9" type="ORF">CDN99_24965</name>
</gene>
<evidence type="ECO:0000256" key="3">
    <source>
        <dbReference type="ARBA" id="ARBA00012865"/>
    </source>
</evidence>
<sequence length="392" mass="41715">MPSSIAALPSLARAAGCLVLAAACPLAAHAAADDARVRAVVDAAVRPLMASHDIPGMAVAVTVDGRRYVFTYGVASKESRAPVTETTLFEIGSVSKTLTATLAAYAQATGQLSLDDHPGQYLPELKGRPIDQATLLHLGTYTAGGLPLQFPDPVEGDAAAMAYFRDWQPRAAPGTRRQYSNPSLGLFGRVAGIALKDGFAKAMETTVFPAFGMRHSHLQVPRRAMADYAWGYRQDKAVRVNPGPLDLETYGVKTTAADLLSFVQANIDPSALDAPMRRAVEATQVGHFRVGPMVQGLGWEQYAYPVSREWLLGGNSPEIIFESQPVHQLAAGEWGGARLFNKTGSTGGFGAYVAFVPSKQIGIVMLANRSYPIPARVEVGLAILNGLTPKVE</sequence>
<dbReference type="InterPro" id="IPR050491">
    <property type="entry name" value="AmpC-like"/>
</dbReference>
<dbReference type="EMBL" id="NIOF01000018">
    <property type="protein sequence ID" value="OWQ84132.1"/>
    <property type="molecule type" value="Genomic_DNA"/>
</dbReference>
<evidence type="ECO:0000256" key="6">
    <source>
        <dbReference type="RuleBase" id="RU361140"/>
    </source>
</evidence>
<keyword evidence="7" id="KW-0732">Signal</keyword>
<keyword evidence="10" id="KW-1185">Reference proteome</keyword>
<dbReference type="AlphaFoldDB" id="A0A246IV93"/>
<evidence type="ECO:0000256" key="2">
    <source>
        <dbReference type="ARBA" id="ARBA00007840"/>
    </source>
</evidence>
<evidence type="ECO:0000313" key="10">
    <source>
        <dbReference type="Proteomes" id="UP000197468"/>
    </source>
</evidence>
<dbReference type="InterPro" id="IPR001466">
    <property type="entry name" value="Beta-lactam-related"/>
</dbReference>
<proteinExistence type="inferred from homology"/>
<feature type="chain" id="PRO_5013168132" description="Beta-lactamase" evidence="7">
    <location>
        <begin position="31"/>
        <end position="392"/>
    </location>
</feature>